<dbReference type="AlphaFoldDB" id="A0A1D8UU31"/>
<evidence type="ECO:0000313" key="3">
    <source>
        <dbReference type="EMBL" id="AOX17154.1"/>
    </source>
</evidence>
<feature type="chain" id="PRO_5044292323" evidence="2">
    <location>
        <begin position="23"/>
        <end position="148"/>
    </location>
</feature>
<dbReference type="EMBL" id="CP014674">
    <property type="protein sequence ID" value="AOX17154.1"/>
    <property type="molecule type" value="Genomic_DNA"/>
</dbReference>
<dbReference type="OrthoDB" id="9033596at2"/>
<keyword evidence="4" id="KW-1185">Reference proteome</keyword>
<reference evidence="3 4" key="1">
    <citation type="journal article" date="2016" name="Microb. Cell Fact.">
        <title>Dissection of exopolysaccharide biosynthesis in Kozakia baliensis.</title>
        <authorList>
            <person name="Brandt J.U."/>
            <person name="Jakob F."/>
            <person name="Behr J."/>
            <person name="Geissler A.J."/>
            <person name="Vogel R.F."/>
        </authorList>
    </citation>
    <scope>NUCLEOTIDE SEQUENCE [LARGE SCALE GENOMIC DNA]</scope>
    <source>
        <strain evidence="3 4">DSM 14400</strain>
    </source>
</reference>
<dbReference type="Pfam" id="PF08816">
    <property type="entry name" value="Ivy"/>
    <property type="match status" value="1"/>
</dbReference>
<feature type="compositionally biased region" description="Low complexity" evidence="1">
    <location>
        <begin position="136"/>
        <end position="148"/>
    </location>
</feature>
<evidence type="ECO:0000256" key="1">
    <source>
        <dbReference type="SAM" id="MobiDB-lite"/>
    </source>
</evidence>
<feature type="region of interest" description="Disordered" evidence="1">
    <location>
        <begin position="126"/>
        <end position="148"/>
    </location>
</feature>
<organism evidence="3 4">
    <name type="scientific">Kozakia baliensis</name>
    <dbReference type="NCBI Taxonomy" id="153496"/>
    <lineage>
        <taxon>Bacteria</taxon>
        <taxon>Pseudomonadati</taxon>
        <taxon>Pseudomonadota</taxon>
        <taxon>Alphaproteobacteria</taxon>
        <taxon>Acetobacterales</taxon>
        <taxon>Acetobacteraceae</taxon>
        <taxon>Kozakia</taxon>
    </lineage>
</organism>
<evidence type="ECO:0000256" key="2">
    <source>
        <dbReference type="SAM" id="SignalP"/>
    </source>
</evidence>
<gene>
    <name evidence="3" type="ORF">A0U89_08350</name>
</gene>
<dbReference type="KEGG" id="kba:A0U89_08350"/>
<evidence type="ECO:0000313" key="4">
    <source>
        <dbReference type="Proteomes" id="UP000179145"/>
    </source>
</evidence>
<dbReference type="Proteomes" id="UP000179145">
    <property type="component" value="Chromosome"/>
</dbReference>
<protein>
    <submittedName>
        <fullName evidence="3">Uncharacterized protein</fullName>
    </submittedName>
</protein>
<proteinExistence type="predicted"/>
<dbReference type="SUPFAM" id="SSF89872">
    <property type="entry name" value="Inhibitor of vertebrate lysozyme, Ivy"/>
    <property type="match status" value="1"/>
</dbReference>
<dbReference type="eggNOG" id="ENOG5032SX0">
    <property type="taxonomic scope" value="Bacteria"/>
</dbReference>
<dbReference type="RefSeq" id="WP_070402816.1">
    <property type="nucleotide sequence ID" value="NZ_BJVW01000006.1"/>
</dbReference>
<keyword evidence="2" id="KW-0732">Signal</keyword>
<dbReference type="STRING" id="153496.A0U89_08350"/>
<accession>A0A1D8UU31</accession>
<dbReference type="Gene3D" id="3.40.1420.10">
    <property type="entry name" value="Inhibitor of vertebrate lysozyme"/>
    <property type="match status" value="1"/>
</dbReference>
<dbReference type="InterPro" id="IPR036501">
    <property type="entry name" value="Inhibitor_vert_lysozyme_sf"/>
</dbReference>
<feature type="signal peptide" evidence="2">
    <location>
        <begin position="1"/>
        <end position="22"/>
    </location>
</feature>
<name>A0A1D8UU31_9PROT</name>
<sequence>MRGFQFIAALAIACLPVSYAWSAEPLTTSSLVTQPSFRAGYRAMTRLPSWVETARATSTPVTTISIDGKSYYLGHMCKPHDCSDEQLEVILEKNGSKAWGLLSVQSGTKLRQLMLGEPPASIARKLDKAYDDNNPDDTPSSSSENHAR</sequence>